<dbReference type="Proteomes" id="UP001224890">
    <property type="component" value="Unassembled WGS sequence"/>
</dbReference>
<dbReference type="GeneID" id="85465769"/>
<evidence type="ECO:0000256" key="1">
    <source>
        <dbReference type="SAM" id="MobiDB-lite"/>
    </source>
</evidence>
<dbReference type="RefSeq" id="XP_060431329.1">
    <property type="nucleotide sequence ID" value="XM_060581243.1"/>
</dbReference>
<protein>
    <submittedName>
        <fullName evidence="3">Uncharacterized protein</fullName>
    </submittedName>
</protein>
<gene>
    <name evidence="3" type="ORF">BDP55DRAFT_82756</name>
</gene>
<feature type="signal peptide" evidence="2">
    <location>
        <begin position="1"/>
        <end position="25"/>
    </location>
</feature>
<evidence type="ECO:0000313" key="4">
    <source>
        <dbReference type="Proteomes" id="UP001224890"/>
    </source>
</evidence>
<keyword evidence="4" id="KW-1185">Reference proteome</keyword>
<name>A0AAJ0AT45_9PEZI</name>
<feature type="region of interest" description="Disordered" evidence="1">
    <location>
        <begin position="33"/>
        <end position="52"/>
    </location>
</feature>
<feature type="compositionally biased region" description="Polar residues" evidence="1">
    <location>
        <begin position="43"/>
        <end position="52"/>
    </location>
</feature>
<keyword evidence="2" id="KW-0732">Signal</keyword>
<feature type="chain" id="PRO_5042550049" evidence="2">
    <location>
        <begin position="26"/>
        <end position="121"/>
    </location>
</feature>
<accession>A0AAJ0AT45</accession>
<dbReference type="EMBL" id="JAHMHR010000014">
    <property type="protein sequence ID" value="KAK1687634.1"/>
    <property type="molecule type" value="Genomic_DNA"/>
</dbReference>
<organism evidence="3 4">
    <name type="scientific">Colletotrichum godetiae</name>
    <dbReference type="NCBI Taxonomy" id="1209918"/>
    <lineage>
        <taxon>Eukaryota</taxon>
        <taxon>Fungi</taxon>
        <taxon>Dikarya</taxon>
        <taxon>Ascomycota</taxon>
        <taxon>Pezizomycotina</taxon>
        <taxon>Sordariomycetes</taxon>
        <taxon>Hypocreomycetidae</taxon>
        <taxon>Glomerellales</taxon>
        <taxon>Glomerellaceae</taxon>
        <taxon>Colletotrichum</taxon>
        <taxon>Colletotrichum acutatum species complex</taxon>
    </lineage>
</organism>
<sequence length="121" mass="13211">MAISTQTIIAPAMLHLDLLWSLGRALPETTAKPLSDGRAIQMKETSPQDSKSSTHIATFTYGIFRLYGINPKMLLRHVRLLRCLQSGTVSRTTQRLTCSASPQTLHLIFASDPAAPPQVGP</sequence>
<proteinExistence type="predicted"/>
<evidence type="ECO:0000256" key="2">
    <source>
        <dbReference type="SAM" id="SignalP"/>
    </source>
</evidence>
<dbReference type="AlphaFoldDB" id="A0AAJ0AT45"/>
<reference evidence="3" key="1">
    <citation type="submission" date="2021-06" db="EMBL/GenBank/DDBJ databases">
        <title>Comparative genomics, transcriptomics and evolutionary studies reveal genomic signatures of adaptation to plant cell wall in hemibiotrophic fungi.</title>
        <authorList>
            <consortium name="DOE Joint Genome Institute"/>
            <person name="Baroncelli R."/>
            <person name="Diaz J.F."/>
            <person name="Benocci T."/>
            <person name="Peng M."/>
            <person name="Battaglia E."/>
            <person name="Haridas S."/>
            <person name="Andreopoulos W."/>
            <person name="Labutti K."/>
            <person name="Pangilinan J."/>
            <person name="Floch G.L."/>
            <person name="Makela M.R."/>
            <person name="Henrissat B."/>
            <person name="Grigoriev I.V."/>
            <person name="Crouch J.A."/>
            <person name="De Vries R.P."/>
            <person name="Sukno S.A."/>
            <person name="Thon M.R."/>
        </authorList>
    </citation>
    <scope>NUCLEOTIDE SEQUENCE</scope>
    <source>
        <strain evidence="3">CBS 193.32</strain>
    </source>
</reference>
<evidence type="ECO:0000313" key="3">
    <source>
        <dbReference type="EMBL" id="KAK1687634.1"/>
    </source>
</evidence>
<comment type="caution">
    <text evidence="3">The sequence shown here is derived from an EMBL/GenBank/DDBJ whole genome shotgun (WGS) entry which is preliminary data.</text>
</comment>